<proteinExistence type="predicted"/>
<name>A0AAU9CSF9_9BACT</name>
<dbReference type="EMBL" id="AP025324">
    <property type="protein sequence ID" value="BDD13048.1"/>
    <property type="molecule type" value="Genomic_DNA"/>
</dbReference>
<protein>
    <submittedName>
        <fullName evidence="1">Uncharacterized protein</fullName>
    </submittedName>
</protein>
<dbReference type="RefSeq" id="WP_338396225.1">
    <property type="nucleotide sequence ID" value="NZ_AP025324.1"/>
</dbReference>
<dbReference type="Proteomes" id="UP001348817">
    <property type="component" value="Plasmid pFA10"/>
</dbReference>
<sequence>MAKQFHSLFFTLDSHYNIIKRIEDHKIRLSYPLTTNYFIDAADNLKINICRYAKGFEIKNIKFVLRNTATEDGEIIFAQHLLKIEYFDQPLIESIHVEQEKNTNIHQGLWLHKLAEHRTENCTVKNTGKTSVDNGWGYGFIDTHTIGGRYFNCGGHSNWHVFEAADSVYHLTYKSCYATKRNEHRNPSYAQLFSSHQSCDSVTIEDCKAGGHLAIEWRGNNLTILNSHIHSVRTAGGSGFGSSLYPQRLKIVNSDVFTSLTSINFNYIEITNSRLATDGYPSVWLYGKGVVINNSEIRGIHISAENYIDIANSIYTPDQRANDNEGWALKKLQRTSSGTFYRNGDPIGDDIIRNSLYYYQLEDFKPAVRLTNTTIHGTLSFTDCNVIALTGNSFGNLYATQSVIDILENNSLCRRTGYPSSSSKHILRNTLNNTLIKNMGAGNNFELFQELQGGIEPRNDFSIQNISPVLLEREKTQNGLLISNTTGIFQESVDEDLSKYMIGTNGFTLTFALGYTTGGEQLFYKHIGESGGIYIYSDRFSSTLKAQILGKYQSEDLEDLLIDTGVYVNDPHTRYWITLDRRENDASLMVASNGIILSHKVIDLPQDCVIDAENERLTVLGSLHARNTFSVHNGSFKFYNTGLDYKQLVASSRSNEVIFLGSASLGYSEGYKVVKTLTPSQILEQLPDNIASYLDAQIVNGALVLKKKVGSNKNYAILNLGLDQMEELKRASFIKLNISAKYSQDSGSIGFKGVHSYGGGDSSGIALTDIVKQYSGTVFKNGHLDWNGHIGVSFESDQSEINIDSIEIKSIGCVLQPYFDEESQELYNHAGTVRKPMWKDSRYRNEYPHSNGTEIK</sequence>
<evidence type="ECO:0000313" key="2">
    <source>
        <dbReference type="Proteomes" id="UP001348817"/>
    </source>
</evidence>
<keyword evidence="2" id="KW-1185">Reference proteome</keyword>
<gene>
    <name evidence="1" type="ORF">FUAX_54800</name>
</gene>
<keyword evidence="1" id="KW-0614">Plasmid</keyword>
<organism evidence="1 2">
    <name type="scientific">Fulvitalea axinellae</name>
    <dbReference type="NCBI Taxonomy" id="1182444"/>
    <lineage>
        <taxon>Bacteria</taxon>
        <taxon>Pseudomonadati</taxon>
        <taxon>Bacteroidota</taxon>
        <taxon>Cytophagia</taxon>
        <taxon>Cytophagales</taxon>
        <taxon>Persicobacteraceae</taxon>
        <taxon>Fulvitalea</taxon>
    </lineage>
</organism>
<dbReference type="KEGG" id="fax:FUAX_54800"/>
<geneLocation type="plasmid" evidence="1 2">
    <name>pFA10</name>
</geneLocation>
<reference evidence="1 2" key="1">
    <citation type="submission" date="2021-12" db="EMBL/GenBank/DDBJ databases">
        <title>Genome sequencing of bacteria with rrn-lacking chromosome and rrn-plasmid.</title>
        <authorList>
            <person name="Anda M."/>
            <person name="Iwasaki W."/>
        </authorList>
    </citation>
    <scope>NUCLEOTIDE SEQUENCE [LARGE SCALE GENOMIC DNA]</scope>
    <source>
        <strain evidence="1 2">DSM 100852</strain>
        <plasmid evidence="1 2">pFA10</plasmid>
    </source>
</reference>
<dbReference type="AlphaFoldDB" id="A0AAU9CSF9"/>
<evidence type="ECO:0000313" key="1">
    <source>
        <dbReference type="EMBL" id="BDD13048.1"/>
    </source>
</evidence>
<accession>A0AAU9CSF9</accession>